<proteinExistence type="predicted"/>
<evidence type="ECO:0000313" key="3">
    <source>
        <dbReference type="Proteomes" id="UP000321400"/>
    </source>
</evidence>
<dbReference type="STRING" id="442899.SAMN05720591_10728"/>
<dbReference type="RefSeq" id="WP_089800699.1">
    <property type="nucleotide sequence ID" value="NZ_BJYE01000021.1"/>
</dbReference>
<reference evidence="2 3" key="1">
    <citation type="submission" date="2019-07" db="EMBL/GenBank/DDBJ databases">
        <title>Whole genome shotgun sequence of Halolactibacillus alkaliphilus NBRC 103919.</title>
        <authorList>
            <person name="Hosoyama A."/>
            <person name="Uohara A."/>
            <person name="Ohji S."/>
            <person name="Ichikawa N."/>
        </authorList>
    </citation>
    <scope>NUCLEOTIDE SEQUENCE [LARGE SCALE GENOMIC DNA]</scope>
    <source>
        <strain evidence="2 3">NBRC 103919</strain>
    </source>
</reference>
<gene>
    <name evidence="2" type="ORF">HAL01_17020</name>
</gene>
<comment type="caution">
    <text evidence="2">The sequence shown here is derived from an EMBL/GenBank/DDBJ whole genome shotgun (WGS) entry which is preliminary data.</text>
</comment>
<organism evidence="2 3">
    <name type="scientific">Halolactibacillus alkaliphilus</name>
    <dbReference type="NCBI Taxonomy" id="442899"/>
    <lineage>
        <taxon>Bacteria</taxon>
        <taxon>Bacillati</taxon>
        <taxon>Bacillota</taxon>
        <taxon>Bacilli</taxon>
        <taxon>Bacillales</taxon>
        <taxon>Bacillaceae</taxon>
        <taxon>Halolactibacillus</taxon>
    </lineage>
</organism>
<dbReference type="EMBL" id="BJYE01000021">
    <property type="protein sequence ID" value="GEN57238.1"/>
    <property type="molecule type" value="Genomic_DNA"/>
</dbReference>
<evidence type="ECO:0000256" key="1">
    <source>
        <dbReference type="SAM" id="Phobius"/>
    </source>
</evidence>
<dbReference type="Proteomes" id="UP000321400">
    <property type="component" value="Unassembled WGS sequence"/>
</dbReference>
<accession>A0A511X2S5</accession>
<keyword evidence="1" id="KW-0472">Membrane</keyword>
<feature type="transmembrane region" description="Helical" evidence="1">
    <location>
        <begin position="35"/>
        <end position="54"/>
    </location>
</feature>
<keyword evidence="1" id="KW-1133">Transmembrane helix</keyword>
<evidence type="ECO:0008006" key="4">
    <source>
        <dbReference type="Google" id="ProtNLM"/>
    </source>
</evidence>
<name>A0A511X2S5_9BACI</name>
<protein>
    <recommendedName>
        <fullName evidence="4">Stage III sporulation protein AF</fullName>
    </recommendedName>
</protein>
<sequence length="168" mass="19569">MLKEQLMQWVILALFIALIRAMIPNHRYKSIIEHTLYMIFILTIAFSLSEWIGYVSIDVTKSLQSVVADDYIHDKYQQLGEDLLVQSSLAQIELDTRAFLTEQLPLNILHIEMTLQDNTHSLNMLITVDGEVTDQQIYETRLQTYLMERYHMLTVDVSFQLQGSEKGE</sequence>
<dbReference type="AlphaFoldDB" id="A0A511X2S5"/>
<keyword evidence="3" id="KW-1185">Reference proteome</keyword>
<evidence type="ECO:0000313" key="2">
    <source>
        <dbReference type="EMBL" id="GEN57238.1"/>
    </source>
</evidence>
<keyword evidence="1" id="KW-0812">Transmembrane</keyword>
<feature type="transmembrane region" description="Helical" evidence="1">
    <location>
        <begin position="6"/>
        <end position="23"/>
    </location>
</feature>